<evidence type="ECO:0000256" key="1">
    <source>
        <dbReference type="SAM" id="Phobius"/>
    </source>
</evidence>
<reference evidence="2 3" key="1">
    <citation type="submission" date="2014-04" db="EMBL/GenBank/DDBJ databases">
        <title>Evolutionary Origins and Diversification of the Mycorrhizal Mutualists.</title>
        <authorList>
            <consortium name="DOE Joint Genome Institute"/>
            <consortium name="Mycorrhizal Genomics Consortium"/>
            <person name="Kohler A."/>
            <person name="Kuo A."/>
            <person name="Nagy L.G."/>
            <person name="Floudas D."/>
            <person name="Copeland A."/>
            <person name="Barry K.W."/>
            <person name="Cichocki N."/>
            <person name="Veneault-Fourrey C."/>
            <person name="LaButti K."/>
            <person name="Lindquist E.A."/>
            <person name="Lipzen A."/>
            <person name="Lundell T."/>
            <person name="Morin E."/>
            <person name="Murat C."/>
            <person name="Riley R."/>
            <person name="Ohm R."/>
            <person name="Sun H."/>
            <person name="Tunlid A."/>
            <person name="Henrissat B."/>
            <person name="Grigoriev I.V."/>
            <person name="Hibbett D.S."/>
            <person name="Martin F."/>
        </authorList>
    </citation>
    <scope>NUCLEOTIDE SEQUENCE [LARGE SCALE GENOMIC DNA]</scope>
    <source>
        <strain evidence="2 3">FD-317 M1</strain>
    </source>
</reference>
<dbReference type="Proteomes" id="UP000053593">
    <property type="component" value="Unassembled WGS sequence"/>
</dbReference>
<organism evidence="2 3">
    <name type="scientific">Collybiopsis luxurians FD-317 M1</name>
    <dbReference type="NCBI Taxonomy" id="944289"/>
    <lineage>
        <taxon>Eukaryota</taxon>
        <taxon>Fungi</taxon>
        <taxon>Dikarya</taxon>
        <taxon>Basidiomycota</taxon>
        <taxon>Agaricomycotina</taxon>
        <taxon>Agaricomycetes</taxon>
        <taxon>Agaricomycetidae</taxon>
        <taxon>Agaricales</taxon>
        <taxon>Marasmiineae</taxon>
        <taxon>Omphalotaceae</taxon>
        <taxon>Collybiopsis</taxon>
        <taxon>Collybiopsis luxurians</taxon>
    </lineage>
</organism>
<keyword evidence="3" id="KW-1185">Reference proteome</keyword>
<sequence>MKEDFNQTPLASPITDPEDIRMPVIALCMLIHVVSTMLLNRNVLVIRTLFFLAYGSDATFRTPDNIRPLESNFPHLGTGHDTLISWLVA</sequence>
<dbReference type="EMBL" id="KN834800">
    <property type="protein sequence ID" value="KIK56108.1"/>
    <property type="molecule type" value="Genomic_DNA"/>
</dbReference>
<proteinExistence type="predicted"/>
<accession>A0A0D0CLS2</accession>
<protein>
    <submittedName>
        <fullName evidence="2">Uncharacterized protein</fullName>
    </submittedName>
</protein>
<dbReference type="AlphaFoldDB" id="A0A0D0CLS2"/>
<keyword evidence="1" id="KW-1133">Transmembrane helix</keyword>
<name>A0A0D0CLS2_9AGAR</name>
<evidence type="ECO:0000313" key="3">
    <source>
        <dbReference type="Proteomes" id="UP000053593"/>
    </source>
</evidence>
<feature type="transmembrane region" description="Helical" evidence="1">
    <location>
        <begin position="20"/>
        <end position="39"/>
    </location>
</feature>
<keyword evidence="1" id="KW-0472">Membrane</keyword>
<gene>
    <name evidence="2" type="ORF">GYMLUDRAFT_824649</name>
</gene>
<dbReference type="HOGENOM" id="CLU_2454960_0_0_1"/>
<evidence type="ECO:0000313" key="2">
    <source>
        <dbReference type="EMBL" id="KIK56108.1"/>
    </source>
</evidence>
<keyword evidence="1" id="KW-0812">Transmembrane</keyword>